<evidence type="ECO:0000256" key="1">
    <source>
        <dbReference type="SAM" id="Phobius"/>
    </source>
</evidence>
<protein>
    <submittedName>
        <fullName evidence="2">Uncharacterized protein</fullName>
    </submittedName>
</protein>
<name>A0A645B8M0_9ZZZZ</name>
<accession>A0A645B8M0</accession>
<reference evidence="2" key="1">
    <citation type="submission" date="2019-08" db="EMBL/GenBank/DDBJ databases">
        <authorList>
            <person name="Kucharzyk K."/>
            <person name="Murdoch R.W."/>
            <person name="Higgins S."/>
            <person name="Loffler F."/>
        </authorList>
    </citation>
    <scope>NUCLEOTIDE SEQUENCE</scope>
</reference>
<keyword evidence="1" id="KW-1133">Transmembrane helix</keyword>
<dbReference type="EMBL" id="VSSQ01018516">
    <property type="protein sequence ID" value="MPM61765.1"/>
    <property type="molecule type" value="Genomic_DNA"/>
</dbReference>
<sequence>MGTQGKVHKSWTWVVYCIRSICTILGIPTQIVLLFLVHEGKSSQCAADRTRMPMVIGLTSIPFGILEQQTPTVRFVYQVKEKLTIGLIIFL</sequence>
<keyword evidence="1" id="KW-0812">Transmembrane</keyword>
<keyword evidence="1" id="KW-0472">Membrane</keyword>
<comment type="caution">
    <text evidence="2">The sequence shown here is derived from an EMBL/GenBank/DDBJ whole genome shotgun (WGS) entry which is preliminary data.</text>
</comment>
<dbReference type="AlphaFoldDB" id="A0A645B8M0"/>
<proteinExistence type="predicted"/>
<gene>
    <name evidence="2" type="ORF">SDC9_108625</name>
</gene>
<feature type="transmembrane region" description="Helical" evidence="1">
    <location>
        <begin position="13"/>
        <end position="37"/>
    </location>
</feature>
<organism evidence="2">
    <name type="scientific">bioreactor metagenome</name>
    <dbReference type="NCBI Taxonomy" id="1076179"/>
    <lineage>
        <taxon>unclassified sequences</taxon>
        <taxon>metagenomes</taxon>
        <taxon>ecological metagenomes</taxon>
    </lineage>
</organism>
<evidence type="ECO:0000313" key="2">
    <source>
        <dbReference type="EMBL" id="MPM61765.1"/>
    </source>
</evidence>